<reference evidence="2 3" key="1">
    <citation type="submission" date="2021-04" db="EMBL/GenBank/DDBJ databases">
        <title>Chitinophaga sp. nov., isolated from the rhizosphere soil.</title>
        <authorList>
            <person name="He S."/>
        </authorList>
    </citation>
    <scope>NUCLEOTIDE SEQUENCE [LARGE SCALE GENOMIC DNA]</scope>
    <source>
        <strain evidence="2 3">2R12</strain>
    </source>
</reference>
<dbReference type="EMBL" id="JAGTXB010000031">
    <property type="protein sequence ID" value="MBS0032282.1"/>
    <property type="molecule type" value="Genomic_DNA"/>
</dbReference>
<protein>
    <recommendedName>
        <fullName evidence="1">Contractile injection system tube protein N-terminal domain-containing protein</fullName>
    </recommendedName>
</protein>
<organism evidence="2 3">
    <name type="scientific">Chitinophaga hostae</name>
    <dbReference type="NCBI Taxonomy" id="2831022"/>
    <lineage>
        <taxon>Bacteria</taxon>
        <taxon>Pseudomonadati</taxon>
        <taxon>Bacteroidota</taxon>
        <taxon>Chitinophagia</taxon>
        <taxon>Chitinophagales</taxon>
        <taxon>Chitinophagaceae</taxon>
        <taxon>Chitinophaga</taxon>
    </lineage>
</organism>
<dbReference type="Pfam" id="PF19266">
    <property type="entry name" value="CIS_tube"/>
    <property type="match status" value="1"/>
</dbReference>
<comment type="caution">
    <text evidence="2">The sequence shown here is derived from an EMBL/GenBank/DDBJ whole genome shotgun (WGS) entry which is preliminary data.</text>
</comment>
<gene>
    <name evidence="2" type="ORF">KE626_33425</name>
</gene>
<accession>A0ABS5JCD8</accession>
<sequence>MNPTGTPTKLLLAGYADATATDQLIDSVYAVINPDSYTLKYTINYKNTDEQGAVAPTQIFSSMESGNFDLELLVDGTGVVPIPGGLTVDKYIEKVMNIAYNYQGTDHRPNYLRITWGNTNFTGVCKNISVKYTLFSNTGTALRALIKMSVIESVAFATKIKESGVSSPDLTHMRTVVAGDTLPLMTYRIYGEPGYYMEVARVNGLNSIHDIKPGDGLYFPPLKK</sequence>
<name>A0ABS5JCD8_9BACT</name>
<keyword evidence="3" id="KW-1185">Reference proteome</keyword>
<evidence type="ECO:0000313" key="2">
    <source>
        <dbReference type="EMBL" id="MBS0032282.1"/>
    </source>
</evidence>
<feature type="domain" description="Contractile injection system tube protein N-terminal" evidence="1">
    <location>
        <begin position="8"/>
        <end position="159"/>
    </location>
</feature>
<dbReference type="InterPro" id="IPR045361">
    <property type="entry name" value="CIS_tube_prot_N"/>
</dbReference>
<dbReference type="Proteomes" id="UP000676386">
    <property type="component" value="Unassembled WGS sequence"/>
</dbReference>
<evidence type="ECO:0000313" key="3">
    <source>
        <dbReference type="Proteomes" id="UP000676386"/>
    </source>
</evidence>
<dbReference type="RefSeq" id="WP_211977440.1">
    <property type="nucleotide sequence ID" value="NZ_CBFHAM010000056.1"/>
</dbReference>
<evidence type="ECO:0000259" key="1">
    <source>
        <dbReference type="Pfam" id="PF19266"/>
    </source>
</evidence>
<proteinExistence type="predicted"/>